<dbReference type="GO" id="GO:0005654">
    <property type="term" value="C:nucleoplasm"/>
    <property type="evidence" value="ECO:0007669"/>
    <property type="project" value="TreeGrafter"/>
</dbReference>
<feature type="compositionally biased region" description="Low complexity" evidence="4">
    <location>
        <begin position="176"/>
        <end position="196"/>
    </location>
</feature>
<dbReference type="PANTHER" id="PTHR48033">
    <property type="entry name" value="RNA-BINDING (RRM/RBD/RNP MOTIFS) FAMILY PROTEIN"/>
    <property type="match status" value="1"/>
</dbReference>
<dbReference type="InterPro" id="IPR001623">
    <property type="entry name" value="DnaJ_domain"/>
</dbReference>
<name>A0A813EP07_POLGL</name>
<dbReference type="EMBL" id="CAJNNV010014715">
    <property type="protein sequence ID" value="CAE8602839.1"/>
    <property type="molecule type" value="Genomic_DNA"/>
</dbReference>
<dbReference type="SUPFAM" id="SSF54928">
    <property type="entry name" value="RNA-binding domain, RBD"/>
    <property type="match status" value="1"/>
</dbReference>
<dbReference type="GO" id="GO:0003723">
    <property type="term" value="F:RNA binding"/>
    <property type="evidence" value="ECO:0007669"/>
    <property type="project" value="UniProtKB-UniRule"/>
</dbReference>
<reference evidence="7" key="1">
    <citation type="submission" date="2021-02" db="EMBL/GenBank/DDBJ databases">
        <authorList>
            <person name="Dougan E. K."/>
            <person name="Rhodes N."/>
            <person name="Thang M."/>
            <person name="Chan C."/>
        </authorList>
    </citation>
    <scope>NUCLEOTIDE SEQUENCE</scope>
</reference>
<accession>A0A813EP07</accession>
<dbReference type="Gene3D" id="1.10.287.110">
    <property type="entry name" value="DnaJ domain"/>
    <property type="match status" value="1"/>
</dbReference>
<dbReference type="CDD" id="cd06257">
    <property type="entry name" value="DnaJ"/>
    <property type="match status" value="1"/>
</dbReference>
<evidence type="ECO:0000256" key="3">
    <source>
        <dbReference type="PROSITE-ProRule" id="PRU00176"/>
    </source>
</evidence>
<evidence type="ECO:0000256" key="4">
    <source>
        <dbReference type="SAM" id="MobiDB-lite"/>
    </source>
</evidence>
<gene>
    <name evidence="7" type="ORF">PGLA1383_LOCUS21073</name>
</gene>
<dbReference type="PANTHER" id="PTHR48033:SF10">
    <property type="entry name" value="RNA-BINDING PROTEIN SQUID"/>
    <property type="match status" value="1"/>
</dbReference>
<evidence type="ECO:0008006" key="9">
    <source>
        <dbReference type="Google" id="ProtNLM"/>
    </source>
</evidence>
<comment type="subcellular location">
    <subcellularLocation>
        <location evidence="1">Nucleus</location>
    </subcellularLocation>
</comment>
<comment type="caution">
    <text evidence="7">The sequence shown here is derived from an EMBL/GenBank/DDBJ whole genome shotgun (WGS) entry which is preliminary data.</text>
</comment>
<dbReference type="Proteomes" id="UP000654075">
    <property type="component" value="Unassembled WGS sequence"/>
</dbReference>
<dbReference type="InterPro" id="IPR036869">
    <property type="entry name" value="J_dom_sf"/>
</dbReference>
<dbReference type="AlphaFoldDB" id="A0A813EP07"/>
<feature type="region of interest" description="Disordered" evidence="4">
    <location>
        <begin position="89"/>
        <end position="214"/>
    </location>
</feature>
<feature type="domain" description="RRM" evidence="6">
    <location>
        <begin position="12"/>
        <end position="86"/>
    </location>
</feature>
<evidence type="ECO:0000313" key="7">
    <source>
        <dbReference type="EMBL" id="CAE8602839.1"/>
    </source>
</evidence>
<evidence type="ECO:0000259" key="5">
    <source>
        <dbReference type="PROSITE" id="PS50076"/>
    </source>
</evidence>
<keyword evidence="3" id="KW-0694">RNA-binding</keyword>
<evidence type="ECO:0000256" key="2">
    <source>
        <dbReference type="ARBA" id="ARBA00023242"/>
    </source>
</evidence>
<organism evidence="7 8">
    <name type="scientific">Polarella glacialis</name>
    <name type="common">Dinoflagellate</name>
    <dbReference type="NCBI Taxonomy" id="89957"/>
    <lineage>
        <taxon>Eukaryota</taxon>
        <taxon>Sar</taxon>
        <taxon>Alveolata</taxon>
        <taxon>Dinophyceae</taxon>
        <taxon>Suessiales</taxon>
        <taxon>Suessiaceae</taxon>
        <taxon>Polarella</taxon>
    </lineage>
</organism>
<dbReference type="GO" id="GO:0000785">
    <property type="term" value="C:chromatin"/>
    <property type="evidence" value="ECO:0007669"/>
    <property type="project" value="TreeGrafter"/>
</dbReference>
<evidence type="ECO:0000313" key="8">
    <source>
        <dbReference type="Proteomes" id="UP000654075"/>
    </source>
</evidence>
<dbReference type="PROSITE" id="PS50076">
    <property type="entry name" value="DNAJ_2"/>
    <property type="match status" value="1"/>
</dbReference>
<feature type="domain" description="J" evidence="5">
    <location>
        <begin position="216"/>
        <end position="270"/>
    </location>
</feature>
<evidence type="ECO:0000259" key="6">
    <source>
        <dbReference type="PROSITE" id="PS50102"/>
    </source>
</evidence>
<proteinExistence type="predicted"/>
<feature type="non-terminal residue" evidence="7">
    <location>
        <position position="270"/>
    </location>
</feature>
<dbReference type="InterPro" id="IPR012677">
    <property type="entry name" value="Nucleotide-bd_a/b_plait_sf"/>
</dbReference>
<keyword evidence="2" id="KW-0539">Nucleus</keyword>
<dbReference type="InterPro" id="IPR035979">
    <property type="entry name" value="RBD_domain_sf"/>
</dbReference>
<dbReference type="Pfam" id="PF00076">
    <property type="entry name" value="RRM_1"/>
    <property type="match status" value="1"/>
</dbReference>
<dbReference type="SMART" id="SM00360">
    <property type="entry name" value="RRM"/>
    <property type="match status" value="1"/>
</dbReference>
<dbReference type="SUPFAM" id="SSF46565">
    <property type="entry name" value="Chaperone J-domain"/>
    <property type="match status" value="1"/>
</dbReference>
<evidence type="ECO:0000256" key="1">
    <source>
        <dbReference type="ARBA" id="ARBA00004123"/>
    </source>
</evidence>
<feature type="compositionally biased region" description="Basic residues" evidence="4">
    <location>
        <begin position="156"/>
        <end position="175"/>
    </location>
</feature>
<protein>
    <recommendedName>
        <fullName evidence="9">RRM domain-containing protein</fullName>
    </recommendedName>
</protein>
<keyword evidence="8" id="KW-1185">Reference proteome</keyword>
<dbReference type="PROSITE" id="PS50102">
    <property type="entry name" value="RRM"/>
    <property type="match status" value="1"/>
</dbReference>
<sequence>DTNADGTDVQTHIVFVGGLGPATTKDTLKAFFGKFGKVVDCTVVVKGRAPGMGFVHFDGNAPPDEICAIGMHQIQGKWVEVRKAVPDSKTGPLVLSGGAPARRAFSPTGGSRSVRDELMAARQAAGAKRGREPEKKNSRKMSSSSSSSSSKSSDKKGRKRKKEGRKAEKKGKRRSSSSSSSSVRITSGGGSAAAEAELQREPTTSNPEVEKAKHEAFQCLVGLKGVVSKDMRMKEYRELLRKWHPDKNPERVDVATAVFQFLQKGKSILE</sequence>
<dbReference type="InterPro" id="IPR000504">
    <property type="entry name" value="RRM_dom"/>
</dbReference>
<feature type="compositionally biased region" description="Low complexity" evidence="4">
    <location>
        <begin position="140"/>
        <end position="151"/>
    </location>
</feature>
<dbReference type="Gene3D" id="3.30.70.330">
    <property type="match status" value="1"/>
</dbReference>
<dbReference type="OrthoDB" id="448517at2759"/>
<dbReference type="GO" id="GO:0010468">
    <property type="term" value="P:regulation of gene expression"/>
    <property type="evidence" value="ECO:0007669"/>
    <property type="project" value="TreeGrafter"/>
</dbReference>